<protein>
    <submittedName>
        <fullName evidence="1">Unannotated protein</fullName>
    </submittedName>
</protein>
<gene>
    <name evidence="1" type="ORF">UFOPK3992_00044</name>
</gene>
<evidence type="ECO:0000313" key="1">
    <source>
        <dbReference type="EMBL" id="CAB4991045.1"/>
    </source>
</evidence>
<sequence length="248" mass="26772">MRAGGSEDEREVASEPCGVDRNASCDCGLGYRVDTHGVLHVDVHGVDRVLGRGEQRDVTPALVAVVHHRVTTDVAGVVAVPYRVEGDTRSQRRRESEWFEGRSRLPDCLGRVVQGTRAVVGAAVQSHHLASTWPHRHEPDAQARSALGGPLILHGLHGGGLHCLVEGRHNAQPADAELSLGDVVLGQLLPHCVKQVARGAGGLSRRRALIHLRKALTGTLRWREPAHGHHPVENVVPARTQTFGGTVW</sequence>
<name>A0A6J7NFJ0_9ZZZZ</name>
<dbReference type="EMBL" id="CAFBOZ010000004">
    <property type="protein sequence ID" value="CAB4991045.1"/>
    <property type="molecule type" value="Genomic_DNA"/>
</dbReference>
<accession>A0A6J7NFJ0</accession>
<dbReference type="AlphaFoldDB" id="A0A6J7NFJ0"/>
<organism evidence="1">
    <name type="scientific">freshwater metagenome</name>
    <dbReference type="NCBI Taxonomy" id="449393"/>
    <lineage>
        <taxon>unclassified sequences</taxon>
        <taxon>metagenomes</taxon>
        <taxon>ecological metagenomes</taxon>
    </lineage>
</organism>
<proteinExistence type="predicted"/>
<reference evidence="1" key="1">
    <citation type="submission" date="2020-05" db="EMBL/GenBank/DDBJ databases">
        <authorList>
            <person name="Chiriac C."/>
            <person name="Salcher M."/>
            <person name="Ghai R."/>
            <person name="Kavagutti S V."/>
        </authorList>
    </citation>
    <scope>NUCLEOTIDE SEQUENCE</scope>
</reference>